<dbReference type="Pfam" id="PF06683">
    <property type="entry name" value="DUF1184"/>
    <property type="match status" value="1"/>
</dbReference>
<name>A0AAU9S845_THLAR</name>
<dbReference type="AlphaFoldDB" id="A0AAU9S845"/>
<organism evidence="1 2">
    <name type="scientific">Thlaspi arvense</name>
    <name type="common">Field penny-cress</name>
    <dbReference type="NCBI Taxonomy" id="13288"/>
    <lineage>
        <taxon>Eukaryota</taxon>
        <taxon>Viridiplantae</taxon>
        <taxon>Streptophyta</taxon>
        <taxon>Embryophyta</taxon>
        <taxon>Tracheophyta</taxon>
        <taxon>Spermatophyta</taxon>
        <taxon>Magnoliopsida</taxon>
        <taxon>eudicotyledons</taxon>
        <taxon>Gunneridae</taxon>
        <taxon>Pentapetalae</taxon>
        <taxon>rosids</taxon>
        <taxon>malvids</taxon>
        <taxon>Brassicales</taxon>
        <taxon>Brassicaceae</taxon>
        <taxon>Thlaspideae</taxon>
        <taxon>Thlaspi</taxon>
    </lineage>
</organism>
<accession>A0AAU9S845</accession>
<evidence type="ECO:0000313" key="1">
    <source>
        <dbReference type="EMBL" id="CAH2057657.1"/>
    </source>
</evidence>
<dbReference type="EMBL" id="OU466860">
    <property type="protein sequence ID" value="CAH2057657.1"/>
    <property type="molecule type" value="Genomic_DNA"/>
</dbReference>
<protein>
    <submittedName>
        <fullName evidence="1">Uncharacterized protein</fullName>
    </submittedName>
</protein>
<evidence type="ECO:0000313" key="2">
    <source>
        <dbReference type="Proteomes" id="UP000836841"/>
    </source>
</evidence>
<dbReference type="InterPro" id="IPR009568">
    <property type="entry name" value="DUF1184"/>
</dbReference>
<proteinExistence type="predicted"/>
<reference evidence="1 2" key="1">
    <citation type="submission" date="2022-03" db="EMBL/GenBank/DDBJ databases">
        <authorList>
            <person name="Nunn A."/>
            <person name="Chopra R."/>
            <person name="Nunn A."/>
            <person name="Contreras Garrido A."/>
        </authorList>
    </citation>
    <scope>NUCLEOTIDE SEQUENCE [LARGE SCALE GENOMIC DNA]</scope>
</reference>
<gene>
    <name evidence="1" type="ORF">TAV2_LOCUS13093</name>
</gene>
<dbReference type="Proteomes" id="UP000836841">
    <property type="component" value="Chromosome 4"/>
</dbReference>
<keyword evidence="2" id="KW-1185">Reference proteome</keyword>
<sequence>MRVLEMESRSTSIVCGKEDMKEEVVRLGVGLSLCVARSMFLLCDHIRSMLWFCYQIWRDANMGTTSDSHVMDRLIRVMHYVYTKYIKPKNGVYQNDGNFSVHWRLIWPANESFARGFVLLNRLVHFLDSGRIYGRVFTSRVEQEVKKVAEMLGCAKGLSEANGFAWDEMESDILDMWKSLCDTEAKEATPTVKAIMTDLFLPLYHEVYPPM</sequence>